<gene>
    <name evidence="3" type="ORF">Sxan_52140</name>
</gene>
<keyword evidence="2" id="KW-0812">Transmembrane</keyword>
<keyword evidence="4" id="KW-1185">Reference proteome</keyword>
<dbReference type="InterPro" id="IPR058061">
    <property type="entry name" value="SCO4848-like"/>
</dbReference>
<reference evidence="3" key="1">
    <citation type="submission" date="2020-09" db="EMBL/GenBank/DDBJ databases">
        <title>Whole genome shotgun sequence of Streptomyces xanthophaeus NBRC 12829.</title>
        <authorList>
            <person name="Komaki H."/>
            <person name="Tamura T."/>
        </authorList>
    </citation>
    <scope>NUCLEOTIDE SEQUENCE</scope>
    <source>
        <strain evidence="3">NBRC 12829</strain>
    </source>
</reference>
<feature type="transmembrane region" description="Helical" evidence="2">
    <location>
        <begin position="103"/>
        <end position="123"/>
    </location>
</feature>
<evidence type="ECO:0000256" key="1">
    <source>
        <dbReference type="SAM" id="MobiDB-lite"/>
    </source>
</evidence>
<dbReference type="Pfam" id="PF26606">
    <property type="entry name" value="SCO4848"/>
    <property type="match status" value="1"/>
</dbReference>
<dbReference type="NCBIfam" id="NF046117">
    <property type="entry name" value="SCO4848_fam"/>
    <property type="match status" value="1"/>
</dbReference>
<evidence type="ECO:0000256" key="2">
    <source>
        <dbReference type="SAM" id="Phobius"/>
    </source>
</evidence>
<dbReference type="EMBL" id="BNEE01000006">
    <property type="protein sequence ID" value="GHI87850.1"/>
    <property type="molecule type" value="Genomic_DNA"/>
</dbReference>
<protein>
    <submittedName>
        <fullName evidence="3">Uncharacterized protein</fullName>
    </submittedName>
</protein>
<proteinExistence type="predicted"/>
<sequence>MDIDAGGAGAAGAFGGWPFPSAGGVDGGGTAWAGATSIAGTSSAAERTVSAVFLADTQVKVHPDGLYAVADRPIVRNHCRDSPPRRVRTGEESDTGGMKLSRAASWFLLSFGVWSWVIWVSFVRNLWKNGSGLAFDAAGDPTSYFWVHLVLAVTSFLLGTAVGVIGLRGVRALRRGSPADAPSDPGAGRDAGTGAGA</sequence>
<name>A0A919H050_9ACTN</name>
<evidence type="ECO:0000313" key="4">
    <source>
        <dbReference type="Proteomes" id="UP000600026"/>
    </source>
</evidence>
<accession>A0A919H050</accession>
<keyword evidence="2" id="KW-1133">Transmembrane helix</keyword>
<organism evidence="3 4">
    <name type="scientific">Streptomyces xanthophaeus</name>
    <dbReference type="NCBI Taxonomy" id="67385"/>
    <lineage>
        <taxon>Bacteria</taxon>
        <taxon>Bacillati</taxon>
        <taxon>Actinomycetota</taxon>
        <taxon>Actinomycetes</taxon>
        <taxon>Kitasatosporales</taxon>
        <taxon>Streptomycetaceae</taxon>
        <taxon>Streptomyces</taxon>
    </lineage>
</organism>
<dbReference type="Proteomes" id="UP000600026">
    <property type="component" value="Unassembled WGS sequence"/>
</dbReference>
<feature type="region of interest" description="Disordered" evidence="1">
    <location>
        <begin position="176"/>
        <end position="197"/>
    </location>
</feature>
<evidence type="ECO:0000313" key="3">
    <source>
        <dbReference type="EMBL" id="GHI87850.1"/>
    </source>
</evidence>
<keyword evidence="2" id="KW-0472">Membrane</keyword>
<comment type="caution">
    <text evidence="3">The sequence shown here is derived from an EMBL/GenBank/DDBJ whole genome shotgun (WGS) entry which is preliminary data.</text>
</comment>
<dbReference type="AlphaFoldDB" id="A0A919H050"/>
<feature type="transmembrane region" description="Helical" evidence="2">
    <location>
        <begin position="143"/>
        <end position="167"/>
    </location>
</feature>